<dbReference type="HAMAP" id="MF_00724">
    <property type="entry name" value="FliE"/>
    <property type="match status" value="1"/>
</dbReference>
<dbReference type="Proteomes" id="UP000199474">
    <property type="component" value="Unassembled WGS sequence"/>
</dbReference>
<keyword evidence="6" id="KW-0969">Cilium</keyword>
<dbReference type="GO" id="GO:0005198">
    <property type="term" value="F:structural molecule activity"/>
    <property type="evidence" value="ECO:0007669"/>
    <property type="project" value="UniProtKB-UniRule"/>
</dbReference>
<dbReference type="OrthoDB" id="9812413at2"/>
<evidence type="ECO:0000256" key="2">
    <source>
        <dbReference type="ARBA" id="ARBA00009272"/>
    </source>
</evidence>
<name>A0A1I1VCW8_9BACI</name>
<dbReference type="Pfam" id="PF02049">
    <property type="entry name" value="FliE"/>
    <property type="match status" value="1"/>
</dbReference>
<dbReference type="GO" id="GO:0003774">
    <property type="term" value="F:cytoskeletal motor activity"/>
    <property type="evidence" value="ECO:0007669"/>
    <property type="project" value="InterPro"/>
</dbReference>
<accession>A0A1I1VCW8</accession>
<dbReference type="GO" id="GO:0071973">
    <property type="term" value="P:bacterial-type flagellum-dependent cell motility"/>
    <property type="evidence" value="ECO:0007669"/>
    <property type="project" value="InterPro"/>
</dbReference>
<keyword evidence="3 4" id="KW-0975">Bacterial flagellum</keyword>
<dbReference type="PANTHER" id="PTHR34653">
    <property type="match status" value="1"/>
</dbReference>
<dbReference type="GO" id="GO:0009425">
    <property type="term" value="C:bacterial-type flagellum basal body"/>
    <property type="evidence" value="ECO:0007669"/>
    <property type="project" value="UniProtKB-SubCell"/>
</dbReference>
<evidence type="ECO:0000313" key="7">
    <source>
        <dbReference type="Proteomes" id="UP000199474"/>
    </source>
</evidence>
<proteinExistence type="inferred from homology"/>
<evidence type="ECO:0000256" key="4">
    <source>
        <dbReference type="HAMAP-Rule" id="MF_00724"/>
    </source>
</evidence>
<protein>
    <recommendedName>
        <fullName evidence="4 5">Flagellar hook-basal body complex protein FliE</fullName>
    </recommendedName>
</protein>
<dbReference type="PRINTS" id="PR01006">
    <property type="entry name" value="FLGHOOKFLIE"/>
</dbReference>
<dbReference type="NCBIfam" id="TIGR00205">
    <property type="entry name" value="fliE"/>
    <property type="match status" value="1"/>
</dbReference>
<evidence type="ECO:0000313" key="6">
    <source>
        <dbReference type="EMBL" id="SFD80719.1"/>
    </source>
</evidence>
<comment type="similarity">
    <text evidence="2 4">Belongs to the FliE family.</text>
</comment>
<gene>
    <name evidence="4" type="primary">fliE</name>
    <name evidence="6" type="ORF">SAMN05216238_104165</name>
</gene>
<dbReference type="EMBL" id="FOMR01000004">
    <property type="protein sequence ID" value="SFD80719.1"/>
    <property type="molecule type" value="Genomic_DNA"/>
</dbReference>
<keyword evidence="7" id="KW-1185">Reference proteome</keyword>
<dbReference type="AlphaFoldDB" id="A0A1I1VCW8"/>
<dbReference type="RefSeq" id="WP_090083529.1">
    <property type="nucleotide sequence ID" value="NZ_FOMR01000004.1"/>
</dbReference>
<dbReference type="InterPro" id="IPR001624">
    <property type="entry name" value="FliE"/>
</dbReference>
<comment type="subcellular location">
    <subcellularLocation>
        <location evidence="1 4">Bacterial flagellum basal body</location>
    </subcellularLocation>
</comment>
<evidence type="ECO:0000256" key="5">
    <source>
        <dbReference type="NCBIfam" id="TIGR00205"/>
    </source>
</evidence>
<sequence>MSSFLNGVNDTQALTAPKLAKQAVSPSEAHNNFAQSLESAINKVNEAQNVSDEKTEAIANGEIEDLHDVMITAQKASITLETSVQVQGKVIDAYNKIMRMQI</sequence>
<keyword evidence="6" id="KW-0282">Flagellum</keyword>
<dbReference type="STRING" id="640948.SAMN05216238_104165"/>
<reference evidence="7" key="1">
    <citation type="submission" date="2016-10" db="EMBL/GenBank/DDBJ databases">
        <authorList>
            <person name="Varghese N."/>
            <person name="Submissions S."/>
        </authorList>
    </citation>
    <scope>NUCLEOTIDE SEQUENCE [LARGE SCALE GENOMIC DNA]</scope>
    <source>
        <strain evidence="7">DSM 22530</strain>
    </source>
</reference>
<evidence type="ECO:0000256" key="3">
    <source>
        <dbReference type="ARBA" id="ARBA00023143"/>
    </source>
</evidence>
<organism evidence="6 7">
    <name type="scientific">Lentibacillus persicus</name>
    <dbReference type="NCBI Taxonomy" id="640948"/>
    <lineage>
        <taxon>Bacteria</taxon>
        <taxon>Bacillati</taxon>
        <taxon>Bacillota</taxon>
        <taxon>Bacilli</taxon>
        <taxon>Bacillales</taxon>
        <taxon>Bacillaceae</taxon>
        <taxon>Lentibacillus</taxon>
    </lineage>
</organism>
<keyword evidence="6" id="KW-0966">Cell projection</keyword>
<evidence type="ECO:0000256" key="1">
    <source>
        <dbReference type="ARBA" id="ARBA00004117"/>
    </source>
</evidence>
<dbReference type="PANTHER" id="PTHR34653:SF1">
    <property type="entry name" value="FLAGELLAR HOOK-BASAL BODY COMPLEX PROTEIN FLIE"/>
    <property type="match status" value="1"/>
</dbReference>